<gene>
    <name evidence="1" type="ORF">BDR25DRAFT_357077</name>
</gene>
<evidence type="ECO:0000313" key="2">
    <source>
        <dbReference type="Proteomes" id="UP000799755"/>
    </source>
</evidence>
<protein>
    <submittedName>
        <fullName evidence="1">Uncharacterized protein</fullName>
    </submittedName>
</protein>
<organism evidence="1 2">
    <name type="scientific">Lindgomyces ingoldianus</name>
    <dbReference type="NCBI Taxonomy" id="673940"/>
    <lineage>
        <taxon>Eukaryota</taxon>
        <taxon>Fungi</taxon>
        <taxon>Dikarya</taxon>
        <taxon>Ascomycota</taxon>
        <taxon>Pezizomycotina</taxon>
        <taxon>Dothideomycetes</taxon>
        <taxon>Pleosporomycetidae</taxon>
        <taxon>Pleosporales</taxon>
        <taxon>Lindgomycetaceae</taxon>
        <taxon>Lindgomyces</taxon>
    </lineage>
</organism>
<evidence type="ECO:0000313" key="1">
    <source>
        <dbReference type="EMBL" id="KAF2468712.1"/>
    </source>
</evidence>
<name>A0ACB6QRK6_9PLEO</name>
<dbReference type="Proteomes" id="UP000799755">
    <property type="component" value="Unassembled WGS sequence"/>
</dbReference>
<comment type="caution">
    <text evidence="1">The sequence shown here is derived from an EMBL/GenBank/DDBJ whole genome shotgun (WGS) entry which is preliminary data.</text>
</comment>
<sequence>MRSATYYYRVSETLGCMKANSSAFSGSCMVASRTGRGENINPKNITYDSTIPIELLWCSAQHQASGSRRQVLEFSFLISCYTTLALCAWTSYGPERLCWTLWMTKYPQSSCVNGDYCETKKLREETDAQGESAFNGDSSRELNEKREAEGMCFCNEREEVMIDLAGEDVRKMKKMYKKRTKIFGDAIRTERVRKGDIINNTFFTPLLKRKPFQKLQREESKTPLCRDSQPSNKWITEQASFALSYGFSIPTPSTPATLLFLAKPDVLPLTTITTVAGKSKADVWQRYVSALKRDGSVCVAQKPPLSVLDLHVLDHVRASEGFSGDVWMGRQNWKQMRGNLPSNNSISVYSAKQLTIGLNLGYSMPTRQPTGAGRPPSLLVHPFAARPVQPEPAISLTIPSPTHSAVPWFSKPGGYRFALQFPCTSSNDTKKDRGSSHLPTCYPNYPEQQAGRKESNGENPPNLDLIPVFLAADTPRFR</sequence>
<reference evidence="1" key="1">
    <citation type="journal article" date="2020" name="Stud. Mycol.">
        <title>101 Dothideomycetes genomes: a test case for predicting lifestyles and emergence of pathogens.</title>
        <authorList>
            <person name="Haridas S."/>
            <person name="Albert R."/>
            <person name="Binder M."/>
            <person name="Bloem J."/>
            <person name="Labutti K."/>
            <person name="Salamov A."/>
            <person name="Andreopoulos B."/>
            <person name="Baker S."/>
            <person name="Barry K."/>
            <person name="Bills G."/>
            <person name="Bluhm B."/>
            <person name="Cannon C."/>
            <person name="Castanera R."/>
            <person name="Culley D."/>
            <person name="Daum C."/>
            <person name="Ezra D."/>
            <person name="Gonzalez J."/>
            <person name="Henrissat B."/>
            <person name="Kuo A."/>
            <person name="Liang C."/>
            <person name="Lipzen A."/>
            <person name="Lutzoni F."/>
            <person name="Magnuson J."/>
            <person name="Mondo S."/>
            <person name="Nolan M."/>
            <person name="Ohm R."/>
            <person name="Pangilinan J."/>
            <person name="Park H.-J."/>
            <person name="Ramirez L."/>
            <person name="Alfaro M."/>
            <person name="Sun H."/>
            <person name="Tritt A."/>
            <person name="Yoshinaga Y."/>
            <person name="Zwiers L.-H."/>
            <person name="Turgeon B."/>
            <person name="Goodwin S."/>
            <person name="Spatafora J."/>
            <person name="Crous P."/>
            <person name="Grigoriev I."/>
        </authorList>
    </citation>
    <scope>NUCLEOTIDE SEQUENCE</scope>
    <source>
        <strain evidence="1">ATCC 200398</strain>
    </source>
</reference>
<keyword evidence="2" id="KW-1185">Reference proteome</keyword>
<proteinExistence type="predicted"/>
<accession>A0ACB6QRK6</accession>
<dbReference type="EMBL" id="MU003514">
    <property type="protein sequence ID" value="KAF2468712.1"/>
    <property type="molecule type" value="Genomic_DNA"/>
</dbReference>